<evidence type="ECO:0000313" key="1">
    <source>
        <dbReference type="EMBL" id="GAA1738639.1"/>
    </source>
</evidence>
<gene>
    <name evidence="1" type="ORF">GCM10009809_37300</name>
</gene>
<evidence type="ECO:0000313" key="2">
    <source>
        <dbReference type="Proteomes" id="UP001501138"/>
    </source>
</evidence>
<sequence>MSVDVKRVYEEPGPDDGTRVLVDRLWPRGLTKQDAQVDQWRKDVAPSSDLRRWFGHEPGRFEEFARRYVAELEGNPAVSEVAALGVDGSRLTLLYAARDTEHNHALVLRDVLRGYLDDTASGSGA</sequence>
<organism evidence="1 2">
    <name type="scientific">Isoptericola hypogeus</name>
    <dbReference type="NCBI Taxonomy" id="300179"/>
    <lineage>
        <taxon>Bacteria</taxon>
        <taxon>Bacillati</taxon>
        <taxon>Actinomycetota</taxon>
        <taxon>Actinomycetes</taxon>
        <taxon>Micrococcales</taxon>
        <taxon>Promicromonosporaceae</taxon>
        <taxon>Isoptericola</taxon>
    </lineage>
</organism>
<proteinExistence type="predicted"/>
<dbReference type="EMBL" id="BAAAPM010000009">
    <property type="protein sequence ID" value="GAA1738639.1"/>
    <property type="molecule type" value="Genomic_DNA"/>
</dbReference>
<name>A0ABN2JTM3_9MICO</name>
<dbReference type="RefSeq" id="WP_344250302.1">
    <property type="nucleotide sequence ID" value="NZ_BAAAPM010000009.1"/>
</dbReference>
<comment type="caution">
    <text evidence="1">The sequence shown here is derived from an EMBL/GenBank/DDBJ whole genome shotgun (WGS) entry which is preliminary data.</text>
</comment>
<dbReference type="PANTHER" id="PTHR36849">
    <property type="entry name" value="CYTOPLASMIC PROTEIN-RELATED"/>
    <property type="match status" value="1"/>
</dbReference>
<reference evidence="2" key="1">
    <citation type="journal article" date="2019" name="Int. J. Syst. Evol. Microbiol.">
        <title>The Global Catalogue of Microorganisms (GCM) 10K type strain sequencing project: providing services to taxonomists for standard genome sequencing and annotation.</title>
        <authorList>
            <consortium name="The Broad Institute Genomics Platform"/>
            <consortium name="The Broad Institute Genome Sequencing Center for Infectious Disease"/>
            <person name="Wu L."/>
            <person name="Ma J."/>
        </authorList>
    </citation>
    <scope>NUCLEOTIDE SEQUENCE [LARGE SCALE GENOMIC DNA]</scope>
    <source>
        <strain evidence="2">JCM 15589</strain>
    </source>
</reference>
<keyword evidence="2" id="KW-1185">Reference proteome</keyword>
<dbReference type="Pfam" id="PF22752">
    <property type="entry name" value="DUF488-N3i"/>
    <property type="match status" value="1"/>
</dbReference>
<dbReference type="Proteomes" id="UP001501138">
    <property type="component" value="Unassembled WGS sequence"/>
</dbReference>
<protein>
    <submittedName>
        <fullName evidence="1">DUF488 domain-containing protein</fullName>
    </submittedName>
</protein>
<accession>A0ABN2JTM3</accession>
<dbReference type="InterPro" id="IPR052552">
    <property type="entry name" value="YeaO-like"/>
</dbReference>
<dbReference type="PANTHER" id="PTHR36849:SF1">
    <property type="entry name" value="CYTOPLASMIC PROTEIN"/>
    <property type="match status" value="1"/>
</dbReference>